<dbReference type="InterPro" id="IPR000086">
    <property type="entry name" value="NUDIX_hydrolase_dom"/>
</dbReference>
<reference evidence="5" key="3">
    <citation type="submission" date="2016-11" db="EMBL/GenBank/DDBJ databases">
        <authorList>
            <person name="Jaros S."/>
            <person name="Januszkiewicz K."/>
            <person name="Wedrychowicz H."/>
        </authorList>
    </citation>
    <scope>NUCLEOTIDE SEQUENCE [LARGE SCALE GENOMIC DNA]</scope>
    <source>
        <strain evidence="5">DX253</strain>
    </source>
</reference>
<dbReference type="GO" id="GO:0016787">
    <property type="term" value="F:hydrolase activity"/>
    <property type="evidence" value="ECO:0007669"/>
    <property type="project" value="UniProtKB-KW"/>
</dbReference>
<dbReference type="OrthoDB" id="45616at2157"/>
<keyword evidence="2 4" id="KW-0378">Hydrolase</keyword>
<proteinExistence type="predicted"/>
<comment type="cofactor">
    <cofactor evidence="1">
        <name>Mg(2+)</name>
        <dbReference type="ChEBI" id="CHEBI:18420"/>
    </cofactor>
</comment>
<keyword evidence="7" id="KW-1185">Reference proteome</keyword>
<evidence type="ECO:0000313" key="4">
    <source>
        <dbReference type="EMBL" id="EFW92519.1"/>
    </source>
</evidence>
<dbReference type="Proteomes" id="UP000003751">
    <property type="component" value="Unassembled WGS sequence"/>
</dbReference>
<organism evidence="4 6">
    <name type="scientific">Haladaptatus paucihalophilus DX253</name>
    <dbReference type="NCBI Taxonomy" id="797209"/>
    <lineage>
        <taxon>Archaea</taxon>
        <taxon>Methanobacteriati</taxon>
        <taxon>Methanobacteriota</taxon>
        <taxon>Stenosarchaea group</taxon>
        <taxon>Halobacteria</taxon>
        <taxon>Halobacteriales</taxon>
        <taxon>Haladaptataceae</taxon>
        <taxon>Haladaptatus</taxon>
    </lineage>
</organism>
<dbReference type="InterPro" id="IPR015797">
    <property type="entry name" value="NUDIX_hydrolase-like_dom_sf"/>
</dbReference>
<dbReference type="SUPFAM" id="SSF55811">
    <property type="entry name" value="Nudix"/>
    <property type="match status" value="1"/>
</dbReference>
<protein>
    <submittedName>
        <fullName evidence="5">ADP-ribose pyrophosphatase YjhB, NUDIX family</fullName>
    </submittedName>
    <submittedName>
        <fullName evidence="4">NUDIX hydrolase</fullName>
    </submittedName>
</protein>
<accession>E7QRA0</accession>
<dbReference type="CDD" id="cd03674">
    <property type="entry name" value="NUDIX_Hydrolase"/>
    <property type="match status" value="1"/>
</dbReference>
<dbReference type="Proteomes" id="UP000184203">
    <property type="component" value="Unassembled WGS sequence"/>
</dbReference>
<dbReference type="EMBL" id="AEMG01000006">
    <property type="protein sequence ID" value="EFW92519.1"/>
    <property type="molecule type" value="Genomic_DNA"/>
</dbReference>
<reference evidence="4 6" key="1">
    <citation type="journal article" date="2014" name="ISME J.">
        <title>Trehalose/2-sulfotrehalose biosynthesis and glycine-betaine uptake are widely spread mechanisms for osmoadaptation in the Halobacteriales.</title>
        <authorList>
            <person name="Youssef N.H."/>
            <person name="Savage-Ashlock K.N."/>
            <person name="McCully A.L."/>
            <person name="Luedtke B."/>
            <person name="Shaw E.I."/>
            <person name="Hoff W.D."/>
            <person name="Elshahed M.S."/>
        </authorList>
    </citation>
    <scope>NUCLEOTIDE SEQUENCE [LARGE SCALE GENOMIC DNA]</scope>
    <source>
        <strain evidence="4 6">DX253</strain>
    </source>
</reference>
<dbReference type="InterPro" id="IPR020084">
    <property type="entry name" value="NUDIX_hydrolase_CS"/>
</dbReference>
<gene>
    <name evidence="5" type="ORF">SAMN05444342_0936</name>
    <name evidence="4" type="ORF">ZOD2009_06614</name>
</gene>
<evidence type="ECO:0000313" key="7">
    <source>
        <dbReference type="Proteomes" id="UP000184203"/>
    </source>
</evidence>
<dbReference type="EMBL" id="FRAN01000001">
    <property type="protein sequence ID" value="SHK20446.1"/>
    <property type="molecule type" value="Genomic_DNA"/>
</dbReference>
<dbReference type="AlphaFoldDB" id="E7QRA0"/>
<name>E7QRA0_HALPU</name>
<reference evidence="7" key="2">
    <citation type="submission" date="2016-11" db="EMBL/GenBank/DDBJ databases">
        <authorList>
            <person name="Varghese N."/>
            <person name="Submissions S."/>
        </authorList>
    </citation>
    <scope>NUCLEOTIDE SEQUENCE [LARGE SCALE GENOMIC DNA]</scope>
    <source>
        <strain evidence="7">DX253</strain>
    </source>
</reference>
<evidence type="ECO:0000256" key="2">
    <source>
        <dbReference type="ARBA" id="ARBA00022801"/>
    </source>
</evidence>
<dbReference type="PROSITE" id="PS00893">
    <property type="entry name" value="NUDIX_BOX"/>
    <property type="match status" value="1"/>
</dbReference>
<evidence type="ECO:0000256" key="1">
    <source>
        <dbReference type="ARBA" id="ARBA00001946"/>
    </source>
</evidence>
<dbReference type="PROSITE" id="PS51462">
    <property type="entry name" value="NUDIX"/>
    <property type="match status" value="1"/>
</dbReference>
<sequence length="161" mass="18399">METTRHFTATTYVVHDGECLLHDHDRLGMLLPPGGHLDRDELPREAAMREIHEETGLDVTLLEPETSIDADFGRELAPAEHTMLYDIDSFDGEVAHQHIDFVYYGEASDRDLAPDDGERATDCWRWFSPDELRTHDGVTEEVVTLGIEAIERVESRPRNRD</sequence>
<evidence type="ECO:0000313" key="6">
    <source>
        <dbReference type="Proteomes" id="UP000003751"/>
    </source>
</evidence>
<dbReference type="RefSeq" id="WP_007978190.1">
    <property type="nucleotide sequence ID" value="NZ_AEMG01000006.1"/>
</dbReference>
<dbReference type="Pfam" id="PF00293">
    <property type="entry name" value="NUDIX"/>
    <property type="match status" value="1"/>
</dbReference>
<dbReference type="Gene3D" id="3.90.79.10">
    <property type="entry name" value="Nucleoside Triphosphate Pyrophosphohydrolase"/>
    <property type="match status" value="1"/>
</dbReference>
<dbReference type="eggNOG" id="arCOG01080">
    <property type="taxonomic scope" value="Archaea"/>
</dbReference>
<dbReference type="PANTHER" id="PTHR43046:SF16">
    <property type="entry name" value="ADP-RIBOSE PYROPHOSPHATASE YJHB-RELATED"/>
    <property type="match status" value="1"/>
</dbReference>
<dbReference type="PATRIC" id="fig|797209.4.peg.1317"/>
<dbReference type="STRING" id="797209.GCA_000376445_00004"/>
<evidence type="ECO:0000313" key="5">
    <source>
        <dbReference type="EMBL" id="SHK20446.1"/>
    </source>
</evidence>
<evidence type="ECO:0000259" key="3">
    <source>
        <dbReference type="PROSITE" id="PS51462"/>
    </source>
</evidence>
<dbReference type="PANTHER" id="PTHR43046">
    <property type="entry name" value="GDP-MANNOSE MANNOSYL HYDROLASE"/>
    <property type="match status" value="1"/>
</dbReference>
<feature type="domain" description="Nudix hydrolase" evidence="3">
    <location>
        <begin position="4"/>
        <end position="149"/>
    </location>
</feature>